<feature type="transmembrane region" description="Helical" evidence="1">
    <location>
        <begin position="264"/>
        <end position="281"/>
    </location>
</feature>
<gene>
    <name evidence="3" type="ORF">ACFSR8_05505</name>
</gene>
<protein>
    <submittedName>
        <fullName evidence="3">M56 family metallopeptidase</fullName>
    </submittedName>
</protein>
<dbReference type="InterPro" id="IPR008756">
    <property type="entry name" value="Peptidase_M56"/>
</dbReference>
<dbReference type="Pfam" id="PF05569">
    <property type="entry name" value="Peptidase_M56"/>
    <property type="match status" value="1"/>
</dbReference>
<keyword evidence="1" id="KW-1133">Transmembrane helix</keyword>
<reference evidence="4" key="1">
    <citation type="journal article" date="2019" name="Int. J. Syst. Evol. Microbiol.">
        <title>The Global Catalogue of Microorganisms (GCM) 10K type strain sequencing project: providing services to taxonomists for standard genome sequencing and annotation.</title>
        <authorList>
            <consortium name="The Broad Institute Genomics Platform"/>
            <consortium name="The Broad Institute Genome Sequencing Center for Infectious Disease"/>
            <person name="Wu L."/>
            <person name="Ma J."/>
        </authorList>
    </citation>
    <scope>NUCLEOTIDE SEQUENCE [LARGE SCALE GENOMIC DNA]</scope>
    <source>
        <strain evidence="4">KCTC 42398</strain>
    </source>
</reference>
<feature type="domain" description="Peptidase M56" evidence="2">
    <location>
        <begin position="91"/>
        <end position="254"/>
    </location>
</feature>
<dbReference type="SUPFAM" id="SSF56935">
    <property type="entry name" value="Porins"/>
    <property type="match status" value="1"/>
</dbReference>
<dbReference type="Proteomes" id="UP001597476">
    <property type="component" value="Unassembled WGS sequence"/>
</dbReference>
<feature type="transmembrane region" description="Helical" evidence="1">
    <location>
        <begin position="6"/>
        <end position="22"/>
    </location>
</feature>
<dbReference type="RefSeq" id="WP_380289865.1">
    <property type="nucleotide sequence ID" value="NZ_JBHULY010000010.1"/>
</dbReference>
<keyword evidence="1" id="KW-0812">Transmembrane</keyword>
<evidence type="ECO:0000313" key="3">
    <source>
        <dbReference type="EMBL" id="MFD2725661.1"/>
    </source>
</evidence>
<keyword evidence="1" id="KW-0472">Membrane</keyword>
<feature type="transmembrane region" description="Helical" evidence="1">
    <location>
        <begin position="34"/>
        <end position="54"/>
    </location>
</feature>
<organism evidence="3 4">
    <name type="scientific">Hyunsoonleella rubra</name>
    <dbReference type="NCBI Taxonomy" id="1737062"/>
    <lineage>
        <taxon>Bacteria</taxon>
        <taxon>Pseudomonadati</taxon>
        <taxon>Bacteroidota</taxon>
        <taxon>Flavobacteriia</taxon>
        <taxon>Flavobacteriales</taxon>
        <taxon>Flavobacteriaceae</taxon>
    </lineage>
</organism>
<dbReference type="CDD" id="cd07341">
    <property type="entry name" value="M56_BlaR1_MecR1_like"/>
    <property type="match status" value="1"/>
</dbReference>
<keyword evidence="4" id="KW-1185">Reference proteome</keyword>
<dbReference type="PANTHER" id="PTHR34978">
    <property type="entry name" value="POSSIBLE SENSOR-TRANSDUCER PROTEIN BLAR"/>
    <property type="match status" value="1"/>
</dbReference>
<comment type="caution">
    <text evidence="3">The sequence shown here is derived from an EMBL/GenBank/DDBJ whole genome shotgun (WGS) entry which is preliminary data.</text>
</comment>
<feature type="transmembrane region" description="Helical" evidence="1">
    <location>
        <begin position="90"/>
        <end position="114"/>
    </location>
</feature>
<accession>A0ABW5TC45</accession>
<dbReference type="InterPro" id="IPR037066">
    <property type="entry name" value="Plug_dom_sf"/>
</dbReference>
<proteinExistence type="predicted"/>
<dbReference type="EMBL" id="JBHULY010000010">
    <property type="protein sequence ID" value="MFD2725661.1"/>
    <property type="molecule type" value="Genomic_DNA"/>
</dbReference>
<dbReference type="InterPro" id="IPR052173">
    <property type="entry name" value="Beta-lactam_resp_regulator"/>
</dbReference>
<evidence type="ECO:0000259" key="2">
    <source>
        <dbReference type="Pfam" id="PF05569"/>
    </source>
</evidence>
<name>A0ABW5TC45_9FLAO</name>
<sequence length="731" mass="83296">MEFLLKSSAILAIFYLIYFIFLQRETFFEHNRWFLLSGILLSLIVPLITIPIYIEQAPLTFSNAELLYSDYTTFSSNADKPPTSFNFQDYILGIYFFGVAIFVSRLLFQLLSLIKISSGKIARKDPDVVIIETSKDITPFSFFKWIVYNPAQFDKQELQQILNHEKVHVKGLHSIDILLSQVYCTLFWFNPIAWLYSKSLKYNLEFIADERAMGLSDSIKDYQYALLKTITPEHNLSITNNFYNSSIKKRIIMLQKSKSKSVNLLKYLFILPALGWFLMSFNTEEVFISSQNNPDSVLDFHQNKEKSETLHVLDGMTDEQLQQLKEYLNNKEYLLKINLLERNHNGLITSIDLEIQSDFGNATFDTSSILPIKPIKIVLDKAHNVIEIGNPSSNEMKVVMGFPSPKEADVYKQSKRLKNIIPEEHLKNALIFLDNKEVSRDKISDLSSNDIERIEILEANNSIKKYGEKGENGAIEIETVKFTLAMHPGTGKSMMVADTKKGTTKFTGKANIKFSPDSLGLIVVDGNTSNKKELEKISPLRIESVNVLKNRYAKEKYGDTLRGDVLEVVTKTFAKNNEWKATQNRNRNIIHATKDTIYVHKKPDIIAEFLRDKNLNNTPLFIVDGKEVTKSDFALIDPLQVERMSIIKPGQPDLGEYGDKGKNGVVNITMRTENSKSPFVKVIGNPMFIVDGKNVTATEFHNIHPDNIGSLKIMRDKNSGSNKSIVKVVTK</sequence>
<evidence type="ECO:0000313" key="4">
    <source>
        <dbReference type="Proteomes" id="UP001597476"/>
    </source>
</evidence>
<dbReference type="Gene3D" id="2.170.130.10">
    <property type="entry name" value="TonB-dependent receptor, plug domain"/>
    <property type="match status" value="1"/>
</dbReference>
<dbReference type="PANTHER" id="PTHR34978:SF3">
    <property type="entry name" value="SLR0241 PROTEIN"/>
    <property type="match status" value="1"/>
</dbReference>
<evidence type="ECO:0000256" key="1">
    <source>
        <dbReference type="SAM" id="Phobius"/>
    </source>
</evidence>